<dbReference type="SMART" id="SM00563">
    <property type="entry name" value="PlsC"/>
    <property type="match status" value="1"/>
</dbReference>
<dbReference type="GO" id="GO:0003841">
    <property type="term" value="F:1-acylglycerol-3-phosphate O-acyltransferase activity"/>
    <property type="evidence" value="ECO:0007669"/>
    <property type="project" value="TreeGrafter"/>
</dbReference>
<keyword evidence="7" id="KW-1185">Reference proteome</keyword>
<dbReference type="Proteomes" id="UP000175669">
    <property type="component" value="Unassembled WGS sequence"/>
</dbReference>
<dbReference type="GO" id="GO:0006654">
    <property type="term" value="P:phosphatidic acid biosynthetic process"/>
    <property type="evidence" value="ECO:0007669"/>
    <property type="project" value="TreeGrafter"/>
</dbReference>
<dbReference type="CDD" id="cd07989">
    <property type="entry name" value="LPLAT_AGPAT-like"/>
    <property type="match status" value="1"/>
</dbReference>
<feature type="transmembrane region" description="Helical" evidence="4">
    <location>
        <begin position="7"/>
        <end position="32"/>
    </location>
</feature>
<evidence type="ECO:0000259" key="5">
    <source>
        <dbReference type="SMART" id="SM00563"/>
    </source>
</evidence>
<dbReference type="OrthoDB" id="9812274at2"/>
<dbReference type="AlphaFoldDB" id="A0A1E8CLW3"/>
<keyword evidence="3" id="KW-0012">Acyltransferase</keyword>
<gene>
    <name evidence="6" type="ORF">PHACT_09165</name>
</gene>
<keyword evidence="4" id="KW-0812">Transmembrane</keyword>
<accession>A0A1E8CLW3</accession>
<dbReference type="SUPFAM" id="SSF69593">
    <property type="entry name" value="Glycerol-3-phosphate (1)-acyltransferase"/>
    <property type="match status" value="1"/>
</dbReference>
<evidence type="ECO:0000256" key="4">
    <source>
        <dbReference type="SAM" id="Phobius"/>
    </source>
</evidence>
<dbReference type="PANTHER" id="PTHR10434">
    <property type="entry name" value="1-ACYL-SN-GLYCEROL-3-PHOSPHATE ACYLTRANSFERASE"/>
    <property type="match status" value="1"/>
</dbReference>
<dbReference type="EMBL" id="MASR01000001">
    <property type="protein sequence ID" value="OFE13285.1"/>
    <property type="molecule type" value="Genomic_DNA"/>
</dbReference>
<sequence>MIAKIRAILFFLGYAGLTFIISVSIVLVFWILTPRRRYYLYALWCRLVIGWLRITSNVRYEIEGANNLTDQPVVVFSNHQSTWETIFLYQLFSPACPILKKELLDIPFWGWALRLQRPIAIDRSKPREAGKSLLIQGRERINEGVSILVFPEGTRAAPGKLGKFSRGGAQLAVATETPIIPVLHNAGSHWPAGTTRKNPGTIKLIIGQPINVTGKTSKEVNQEFLDWVDSRRLELGLEYADGPAATA</sequence>
<comment type="caution">
    <text evidence="6">The sequence shown here is derived from an EMBL/GenBank/DDBJ whole genome shotgun (WGS) entry which is preliminary data.</text>
</comment>
<evidence type="ECO:0000256" key="1">
    <source>
        <dbReference type="ARBA" id="ARBA00005189"/>
    </source>
</evidence>
<evidence type="ECO:0000313" key="7">
    <source>
        <dbReference type="Proteomes" id="UP000175669"/>
    </source>
</evidence>
<proteinExistence type="predicted"/>
<evidence type="ECO:0000256" key="2">
    <source>
        <dbReference type="ARBA" id="ARBA00022679"/>
    </source>
</evidence>
<protein>
    <recommendedName>
        <fullName evidence="5">Phospholipid/glycerol acyltransferase domain-containing protein</fullName>
    </recommendedName>
</protein>
<dbReference type="STRING" id="1524254.PHACT_09165"/>
<feature type="domain" description="Phospholipid/glycerol acyltransferase" evidence="5">
    <location>
        <begin position="73"/>
        <end position="187"/>
    </location>
</feature>
<dbReference type="Pfam" id="PF01553">
    <property type="entry name" value="Acyltransferase"/>
    <property type="match status" value="1"/>
</dbReference>
<dbReference type="RefSeq" id="WP_070117165.1">
    <property type="nucleotide sequence ID" value="NZ_CAXATG010000004.1"/>
</dbReference>
<keyword evidence="2" id="KW-0808">Transferase</keyword>
<evidence type="ECO:0000256" key="3">
    <source>
        <dbReference type="ARBA" id="ARBA00023315"/>
    </source>
</evidence>
<keyword evidence="4" id="KW-0472">Membrane</keyword>
<comment type="pathway">
    <text evidence="1">Lipid metabolism.</text>
</comment>
<dbReference type="PANTHER" id="PTHR10434:SF40">
    <property type="entry name" value="1-ACYL-SN-GLYCEROL-3-PHOSPHATE ACYLTRANSFERASE"/>
    <property type="match status" value="1"/>
</dbReference>
<organism evidence="6 7">
    <name type="scientific">Pseudohongiella acticola</name>
    <dbReference type="NCBI Taxonomy" id="1524254"/>
    <lineage>
        <taxon>Bacteria</taxon>
        <taxon>Pseudomonadati</taxon>
        <taxon>Pseudomonadota</taxon>
        <taxon>Gammaproteobacteria</taxon>
        <taxon>Pseudomonadales</taxon>
        <taxon>Pseudohongiellaceae</taxon>
        <taxon>Pseudohongiella</taxon>
    </lineage>
</organism>
<dbReference type="InterPro" id="IPR002123">
    <property type="entry name" value="Plipid/glycerol_acylTrfase"/>
</dbReference>
<keyword evidence="4" id="KW-1133">Transmembrane helix</keyword>
<evidence type="ECO:0000313" key="6">
    <source>
        <dbReference type="EMBL" id="OFE13285.1"/>
    </source>
</evidence>
<name>A0A1E8CLW3_9GAMM</name>
<reference evidence="7" key="1">
    <citation type="submission" date="2016-07" db="EMBL/GenBank/DDBJ databases">
        <authorList>
            <person name="Florea S."/>
            <person name="Webb J.S."/>
            <person name="Jaromczyk J."/>
            <person name="Schardl C.L."/>
        </authorList>
    </citation>
    <scope>NUCLEOTIDE SEQUENCE [LARGE SCALE GENOMIC DNA]</scope>
    <source>
        <strain evidence="7">KCTC 42131</strain>
    </source>
</reference>